<proteinExistence type="predicted"/>
<dbReference type="WBParaSite" id="nRc.2.0.1.t35314-RA">
    <property type="protein sequence ID" value="nRc.2.0.1.t35314-RA"/>
    <property type="gene ID" value="nRc.2.0.1.g35314"/>
</dbReference>
<keyword evidence="1" id="KW-1185">Reference proteome</keyword>
<sequence length="126" mass="14644">MTKENRVISKCTDPLLSRWHTFDGYTSVESRYLPRAEYARHDKNISNKDRIVVFEFTKRKLFVVLAFSKGGRENANPPFKRRKLVKSADDGRFPEKKSASAVRIYLSVTYPAVRNTQLNPSFRCIL</sequence>
<accession>A0A915KBM1</accession>
<evidence type="ECO:0000313" key="1">
    <source>
        <dbReference type="Proteomes" id="UP000887565"/>
    </source>
</evidence>
<dbReference type="AlphaFoldDB" id="A0A915KBM1"/>
<evidence type="ECO:0000313" key="2">
    <source>
        <dbReference type="WBParaSite" id="nRc.2.0.1.t35314-RA"/>
    </source>
</evidence>
<dbReference type="Proteomes" id="UP000887565">
    <property type="component" value="Unplaced"/>
</dbReference>
<reference evidence="2" key="1">
    <citation type="submission" date="2022-11" db="UniProtKB">
        <authorList>
            <consortium name="WormBaseParasite"/>
        </authorList>
    </citation>
    <scope>IDENTIFICATION</scope>
</reference>
<organism evidence="1 2">
    <name type="scientific">Romanomermis culicivorax</name>
    <name type="common">Nematode worm</name>
    <dbReference type="NCBI Taxonomy" id="13658"/>
    <lineage>
        <taxon>Eukaryota</taxon>
        <taxon>Metazoa</taxon>
        <taxon>Ecdysozoa</taxon>
        <taxon>Nematoda</taxon>
        <taxon>Enoplea</taxon>
        <taxon>Dorylaimia</taxon>
        <taxon>Mermithida</taxon>
        <taxon>Mermithoidea</taxon>
        <taxon>Mermithidae</taxon>
        <taxon>Romanomermis</taxon>
    </lineage>
</organism>
<name>A0A915KBM1_ROMCU</name>
<protein>
    <submittedName>
        <fullName evidence="2">Uncharacterized protein</fullName>
    </submittedName>
</protein>